<organism evidence="11 12">
    <name type="scientific">Aspergillus avenaceus</name>
    <dbReference type="NCBI Taxonomy" id="36643"/>
    <lineage>
        <taxon>Eukaryota</taxon>
        <taxon>Fungi</taxon>
        <taxon>Dikarya</taxon>
        <taxon>Ascomycota</taxon>
        <taxon>Pezizomycotina</taxon>
        <taxon>Eurotiomycetes</taxon>
        <taxon>Eurotiomycetidae</taxon>
        <taxon>Eurotiales</taxon>
        <taxon>Aspergillaceae</taxon>
        <taxon>Aspergillus</taxon>
        <taxon>Aspergillus subgen. Circumdati</taxon>
    </lineage>
</organism>
<dbReference type="Pfam" id="PF01872">
    <property type="entry name" value="RibD_C"/>
    <property type="match status" value="1"/>
</dbReference>
<evidence type="ECO:0000256" key="6">
    <source>
        <dbReference type="ARBA" id="ARBA00030073"/>
    </source>
</evidence>
<dbReference type="OrthoDB" id="3192019at2759"/>
<dbReference type="EMBL" id="ML742059">
    <property type="protein sequence ID" value="KAE8152090.1"/>
    <property type="molecule type" value="Genomic_DNA"/>
</dbReference>
<dbReference type="AlphaFoldDB" id="A0A5N6U0G7"/>
<evidence type="ECO:0000259" key="10">
    <source>
        <dbReference type="Pfam" id="PF01872"/>
    </source>
</evidence>
<evidence type="ECO:0000256" key="9">
    <source>
        <dbReference type="ARBA" id="ARBA00049020"/>
    </source>
</evidence>
<evidence type="ECO:0000256" key="8">
    <source>
        <dbReference type="ARBA" id="ARBA00047550"/>
    </source>
</evidence>
<dbReference type="InterPro" id="IPR050765">
    <property type="entry name" value="Riboflavin_Biosynth_HTPR"/>
</dbReference>
<comment type="catalytic activity">
    <reaction evidence="8">
        <text>2,5-diamino-6-(1-D-ribitylamino)pyrimidin-4(3H)-one 5'-phosphate + NAD(+) = 2,5-diamino-6-(1-D-ribosylamino)pyrimidin-4(3H)-one 5'-phosphate + NADH + H(+)</text>
        <dbReference type="Rhea" id="RHEA:27274"/>
        <dbReference type="ChEBI" id="CHEBI:15378"/>
        <dbReference type="ChEBI" id="CHEBI:57540"/>
        <dbReference type="ChEBI" id="CHEBI:57945"/>
        <dbReference type="ChEBI" id="CHEBI:58890"/>
        <dbReference type="ChEBI" id="CHEBI:59545"/>
        <dbReference type="EC" id="1.1.1.302"/>
    </reaction>
</comment>
<dbReference type="PANTHER" id="PTHR38011:SF11">
    <property type="entry name" value="2,5-DIAMINO-6-RIBOSYLAMINO-4(3H)-PYRIMIDINONE 5'-PHOSPHATE REDUCTASE"/>
    <property type="match status" value="1"/>
</dbReference>
<name>A0A5N6U0G7_ASPAV</name>
<evidence type="ECO:0000313" key="11">
    <source>
        <dbReference type="EMBL" id="KAE8152090.1"/>
    </source>
</evidence>
<evidence type="ECO:0000256" key="3">
    <source>
        <dbReference type="ARBA" id="ARBA00012851"/>
    </source>
</evidence>
<protein>
    <recommendedName>
        <fullName evidence="4">2,5-diamino-6-ribosylamino-4(3H)-pyrimidinone 5'-phosphate reductase</fullName>
        <ecNumber evidence="3">1.1.1.302</ecNumber>
    </recommendedName>
    <alternativeName>
        <fullName evidence="7">2,5-diamino-6-(5-phospho-D-ribosylamino)pyrimidin-4(3H)-one reductase</fullName>
    </alternativeName>
    <alternativeName>
        <fullName evidence="6">2,5-diamino-6-ribitylamino-4(3H)-pyrimidinone 5'-phosphate synthase</fullName>
    </alternativeName>
</protein>
<comment type="similarity">
    <text evidence="2">Belongs to the HTP reductase family.</text>
</comment>
<dbReference type="GO" id="GO:0008703">
    <property type="term" value="F:5-amino-6-(5-phosphoribosylamino)uracil reductase activity"/>
    <property type="evidence" value="ECO:0007669"/>
    <property type="project" value="InterPro"/>
</dbReference>
<keyword evidence="5" id="KW-0686">Riboflavin biosynthesis</keyword>
<comment type="function">
    <text evidence="1">Catalyzes an early step in riboflavin biosynthesis, the NADPH-dependent reduction of the ribose side chain of 2,5-diamino-6-ribosylamino-4(3H)-pyrimidinone 5'-phosphate, yielding 2,5-diamino-6-ribitylamino-4(3H)-pyrimidinone 5'-phosphate.</text>
</comment>
<dbReference type="Gene3D" id="3.40.430.10">
    <property type="entry name" value="Dihydrofolate Reductase, subunit A"/>
    <property type="match status" value="1"/>
</dbReference>
<evidence type="ECO:0000256" key="7">
    <source>
        <dbReference type="ARBA" id="ARBA00031630"/>
    </source>
</evidence>
<feature type="domain" description="Bacterial bifunctional deaminase-reductase C-terminal" evidence="10">
    <location>
        <begin position="11"/>
        <end position="183"/>
    </location>
</feature>
<dbReference type="InterPro" id="IPR024072">
    <property type="entry name" value="DHFR-like_dom_sf"/>
</dbReference>
<evidence type="ECO:0000256" key="5">
    <source>
        <dbReference type="ARBA" id="ARBA00022619"/>
    </source>
</evidence>
<evidence type="ECO:0000256" key="1">
    <source>
        <dbReference type="ARBA" id="ARBA00003555"/>
    </source>
</evidence>
<evidence type="ECO:0000256" key="4">
    <source>
        <dbReference type="ARBA" id="ARBA00015035"/>
    </source>
</evidence>
<accession>A0A5N6U0G7</accession>
<evidence type="ECO:0000256" key="2">
    <source>
        <dbReference type="ARBA" id="ARBA00009723"/>
    </source>
</evidence>
<reference evidence="11 12" key="1">
    <citation type="submission" date="2019-04" db="EMBL/GenBank/DDBJ databases">
        <title>Friends and foes A comparative genomics study of 23 Aspergillus species from section Flavi.</title>
        <authorList>
            <consortium name="DOE Joint Genome Institute"/>
            <person name="Kjaerbolling I."/>
            <person name="Vesth T."/>
            <person name="Frisvad J.C."/>
            <person name="Nybo J.L."/>
            <person name="Theobald S."/>
            <person name="Kildgaard S."/>
            <person name="Isbrandt T."/>
            <person name="Kuo A."/>
            <person name="Sato A."/>
            <person name="Lyhne E.K."/>
            <person name="Kogle M.E."/>
            <person name="Wiebenga A."/>
            <person name="Kun R.S."/>
            <person name="Lubbers R.J."/>
            <person name="Makela M.R."/>
            <person name="Barry K."/>
            <person name="Chovatia M."/>
            <person name="Clum A."/>
            <person name="Daum C."/>
            <person name="Haridas S."/>
            <person name="He G."/>
            <person name="LaButti K."/>
            <person name="Lipzen A."/>
            <person name="Mondo S."/>
            <person name="Riley R."/>
            <person name="Salamov A."/>
            <person name="Simmons B.A."/>
            <person name="Magnuson J.K."/>
            <person name="Henrissat B."/>
            <person name="Mortensen U.H."/>
            <person name="Larsen T.O."/>
            <person name="Devries R.P."/>
            <person name="Grigoriev I.V."/>
            <person name="Machida M."/>
            <person name="Baker S.E."/>
            <person name="Andersen M.R."/>
        </authorList>
    </citation>
    <scope>NUCLEOTIDE SEQUENCE [LARGE SCALE GENOMIC DNA]</scope>
    <source>
        <strain evidence="11 12">IBT 18842</strain>
    </source>
</reference>
<dbReference type="PANTHER" id="PTHR38011">
    <property type="entry name" value="DIHYDROFOLATE REDUCTASE FAMILY PROTEIN (AFU_ORTHOLOGUE AFUA_8G06820)"/>
    <property type="match status" value="1"/>
</dbReference>
<dbReference type="SUPFAM" id="SSF53597">
    <property type="entry name" value="Dihydrofolate reductase-like"/>
    <property type="match status" value="1"/>
</dbReference>
<dbReference type="EC" id="1.1.1.302" evidence="3"/>
<dbReference type="InterPro" id="IPR002734">
    <property type="entry name" value="RibDG_C"/>
</dbReference>
<evidence type="ECO:0000313" key="12">
    <source>
        <dbReference type="Proteomes" id="UP000325780"/>
    </source>
</evidence>
<keyword evidence="12" id="KW-1185">Reference proteome</keyword>
<sequence>MSQTRSWTARVFIATSLDGYIAHRDGDIRWLTEPTPDPDHIPPSRERAVDNFDQHMARVDRVVMGRKTYEKVLSLPGWQYGDTKVIVLSRTMRYGVHEHTHGVVEVINDLDDLRETFEREIVRRVYVDGGEVVQTFLQNGWVDEIILTTAPILLGRGIPLFGYLHTSIRLTLLGTDVIDNGMISCRYKVLN</sequence>
<proteinExistence type="inferred from homology"/>
<gene>
    <name evidence="11" type="ORF">BDV25DRAFT_151722</name>
</gene>
<comment type="catalytic activity">
    <reaction evidence="9">
        <text>2,5-diamino-6-(1-D-ribitylamino)pyrimidin-4(3H)-one 5'-phosphate + NADP(+) = 2,5-diamino-6-(1-D-ribosylamino)pyrimidin-4(3H)-one 5'-phosphate + NADPH + H(+)</text>
        <dbReference type="Rhea" id="RHEA:27278"/>
        <dbReference type="ChEBI" id="CHEBI:15378"/>
        <dbReference type="ChEBI" id="CHEBI:57783"/>
        <dbReference type="ChEBI" id="CHEBI:58349"/>
        <dbReference type="ChEBI" id="CHEBI:58890"/>
        <dbReference type="ChEBI" id="CHEBI:59545"/>
        <dbReference type="EC" id="1.1.1.302"/>
    </reaction>
</comment>
<dbReference type="Proteomes" id="UP000325780">
    <property type="component" value="Unassembled WGS sequence"/>
</dbReference>
<dbReference type="GO" id="GO:0009231">
    <property type="term" value="P:riboflavin biosynthetic process"/>
    <property type="evidence" value="ECO:0007669"/>
    <property type="project" value="UniProtKB-KW"/>
</dbReference>